<dbReference type="Gramene" id="FCD_00023909-RA">
    <property type="protein sequence ID" value="FCD_00023909-RA:cds"/>
    <property type="gene ID" value="FCD_00023909"/>
</dbReference>
<protein>
    <recommendedName>
        <fullName evidence="1">RNase H type-1 domain-containing protein</fullName>
    </recommendedName>
</protein>
<reference evidence="2" key="1">
    <citation type="submission" date="2023-07" db="EMBL/GenBank/DDBJ databases">
        <title>draft genome sequence of fig (Ficus carica).</title>
        <authorList>
            <person name="Takahashi T."/>
            <person name="Nishimura K."/>
        </authorList>
    </citation>
    <scope>NUCLEOTIDE SEQUENCE</scope>
</reference>
<evidence type="ECO:0000313" key="3">
    <source>
        <dbReference type="Proteomes" id="UP001187192"/>
    </source>
</evidence>
<proteinExistence type="predicted"/>
<dbReference type="InterPro" id="IPR002156">
    <property type="entry name" value="RNaseH_domain"/>
</dbReference>
<dbReference type="Proteomes" id="UP001187192">
    <property type="component" value="Unassembled WGS sequence"/>
</dbReference>
<dbReference type="GO" id="GO:0003676">
    <property type="term" value="F:nucleic acid binding"/>
    <property type="evidence" value="ECO:0007669"/>
    <property type="project" value="InterPro"/>
</dbReference>
<evidence type="ECO:0000259" key="1">
    <source>
        <dbReference type="Pfam" id="PF13456"/>
    </source>
</evidence>
<gene>
    <name evidence="2" type="ORF">TIFTF001_029882</name>
</gene>
<dbReference type="AlphaFoldDB" id="A0AA88J219"/>
<evidence type="ECO:0000313" key="2">
    <source>
        <dbReference type="EMBL" id="GMN60784.1"/>
    </source>
</evidence>
<name>A0AA88J219_FICCA</name>
<organism evidence="2 3">
    <name type="scientific">Ficus carica</name>
    <name type="common">Common fig</name>
    <dbReference type="NCBI Taxonomy" id="3494"/>
    <lineage>
        <taxon>Eukaryota</taxon>
        <taxon>Viridiplantae</taxon>
        <taxon>Streptophyta</taxon>
        <taxon>Embryophyta</taxon>
        <taxon>Tracheophyta</taxon>
        <taxon>Spermatophyta</taxon>
        <taxon>Magnoliopsida</taxon>
        <taxon>eudicotyledons</taxon>
        <taxon>Gunneridae</taxon>
        <taxon>Pentapetalae</taxon>
        <taxon>rosids</taxon>
        <taxon>fabids</taxon>
        <taxon>Rosales</taxon>
        <taxon>Moraceae</taxon>
        <taxon>Ficeae</taxon>
        <taxon>Ficus</taxon>
    </lineage>
</organism>
<feature type="domain" description="RNase H type-1" evidence="1">
    <location>
        <begin position="20"/>
        <end position="69"/>
    </location>
</feature>
<keyword evidence="3" id="KW-1185">Reference proteome</keyword>
<comment type="caution">
    <text evidence="2">The sequence shown here is derived from an EMBL/GenBank/DDBJ whole genome shotgun (WGS) entry which is preliminary data.</text>
</comment>
<dbReference type="Pfam" id="PF13456">
    <property type="entry name" value="RVT_3"/>
    <property type="match status" value="1"/>
</dbReference>
<accession>A0AA88J219</accession>
<sequence>METRHSWEFIIQRAPTLWFAIRDHEGCVVGANGKTMDGCFSVLAAELLDIPEGICFCIDSSLLPQIVESYCL</sequence>
<dbReference type="EMBL" id="BTGU01000102">
    <property type="protein sequence ID" value="GMN60784.1"/>
    <property type="molecule type" value="Genomic_DNA"/>
</dbReference>
<dbReference type="GO" id="GO:0004523">
    <property type="term" value="F:RNA-DNA hybrid ribonuclease activity"/>
    <property type="evidence" value="ECO:0007669"/>
    <property type="project" value="InterPro"/>
</dbReference>